<dbReference type="EMBL" id="FQVO01000008">
    <property type="protein sequence ID" value="SHF06467.1"/>
    <property type="molecule type" value="Genomic_DNA"/>
</dbReference>
<protein>
    <submittedName>
        <fullName evidence="3">Endonuclease/Exonuclease/phosphatase family protein</fullName>
    </submittedName>
</protein>
<dbReference type="RefSeq" id="WP_072884948.1">
    <property type="nucleotide sequence ID" value="NZ_FQVO01000008.1"/>
</dbReference>
<gene>
    <name evidence="3" type="ORF">SAMN05444408_10893</name>
</gene>
<feature type="transmembrane region" description="Helical" evidence="1">
    <location>
        <begin position="65"/>
        <end position="83"/>
    </location>
</feature>
<keyword evidence="1" id="KW-1133">Transmembrane helix</keyword>
<dbReference type="PANTHER" id="PTHR14859:SF15">
    <property type="entry name" value="ENDONUCLEASE_EXONUCLEASE_PHOSPHATASE DOMAIN-CONTAINING PROTEIN"/>
    <property type="match status" value="1"/>
</dbReference>
<dbReference type="STRING" id="1302685.SAMN05444408_10893"/>
<dbReference type="Gene3D" id="3.60.10.10">
    <property type="entry name" value="Endonuclease/exonuclease/phosphatase"/>
    <property type="match status" value="1"/>
</dbReference>
<evidence type="ECO:0000313" key="4">
    <source>
        <dbReference type="Proteomes" id="UP000184236"/>
    </source>
</evidence>
<dbReference type="OrthoDB" id="635146at2"/>
<dbReference type="CDD" id="cd09084">
    <property type="entry name" value="EEP-2"/>
    <property type="match status" value="1"/>
</dbReference>
<name>A0A1M4YLG6_9FLAO</name>
<dbReference type="GO" id="GO:0016020">
    <property type="term" value="C:membrane"/>
    <property type="evidence" value="ECO:0007669"/>
    <property type="project" value="GOC"/>
</dbReference>
<dbReference type="SUPFAM" id="SSF56219">
    <property type="entry name" value="DNase I-like"/>
    <property type="match status" value="1"/>
</dbReference>
<evidence type="ECO:0000259" key="2">
    <source>
        <dbReference type="Pfam" id="PF03372"/>
    </source>
</evidence>
<feature type="transmembrane region" description="Helical" evidence="1">
    <location>
        <begin position="7"/>
        <end position="28"/>
    </location>
</feature>
<accession>A0A1M4YLG6</accession>
<keyword evidence="3" id="KW-0540">Nuclease</keyword>
<reference evidence="4" key="1">
    <citation type="submission" date="2016-11" db="EMBL/GenBank/DDBJ databases">
        <authorList>
            <person name="Varghese N."/>
            <person name="Submissions S."/>
        </authorList>
    </citation>
    <scope>NUCLEOTIDE SEQUENCE [LARGE SCALE GENOMIC DNA]</scope>
    <source>
        <strain evidence="4">DSM 26898</strain>
    </source>
</reference>
<dbReference type="AlphaFoldDB" id="A0A1M4YLG6"/>
<keyword evidence="1" id="KW-0472">Membrane</keyword>
<keyword evidence="3" id="KW-0255">Endonuclease</keyword>
<dbReference type="Pfam" id="PF03372">
    <property type="entry name" value="Exo_endo_phos"/>
    <property type="match status" value="1"/>
</dbReference>
<feature type="domain" description="Endonuclease/exonuclease/phosphatase" evidence="2">
    <location>
        <begin position="99"/>
        <end position="320"/>
    </location>
</feature>
<dbReference type="GO" id="GO:0006506">
    <property type="term" value="P:GPI anchor biosynthetic process"/>
    <property type="evidence" value="ECO:0007669"/>
    <property type="project" value="TreeGrafter"/>
</dbReference>
<keyword evidence="3" id="KW-0269">Exonuclease</keyword>
<dbReference type="Proteomes" id="UP000184236">
    <property type="component" value="Unassembled WGS sequence"/>
</dbReference>
<keyword evidence="3" id="KW-0378">Hydrolase</keyword>
<proteinExistence type="predicted"/>
<dbReference type="PANTHER" id="PTHR14859">
    <property type="entry name" value="CALCOFLUOR WHITE HYPERSENSITIVE PROTEIN PRECURSOR"/>
    <property type="match status" value="1"/>
</dbReference>
<dbReference type="GO" id="GO:0004519">
    <property type="term" value="F:endonuclease activity"/>
    <property type="evidence" value="ECO:0007669"/>
    <property type="project" value="UniProtKB-KW"/>
</dbReference>
<evidence type="ECO:0000313" key="3">
    <source>
        <dbReference type="EMBL" id="SHF06467.1"/>
    </source>
</evidence>
<sequence>MKIIRLIFFIVHIGIAFLLVGTILNAYIPPKTFPWLNLLSLGFPVLMIAYVVLTLFWIISWKKRAFVFLLFGLLFFKPVIRWINYTPQKNETPDLKIISLNAKGGLYGKENIESFVNAQNPDVIFLQEYGANKKYHFNKLKDRPESHIITIFSKYRIVEQKQLIESDYEYNNAYASQTDIEIKGKIYRFINVYLQPFKFQKNMVKLNGNSEEDEQKVKDVVKRLIPTFKMHQEQIIAIRKSIDESPYPVILAGDFNSVPNSYEYYHLPEGLQDAFVEAGKGSGTSFHDYKFPIRIDYIFSSPSIKPLSYKVDRSVRLSDHFPVIATFKFEK</sequence>
<dbReference type="InterPro" id="IPR005135">
    <property type="entry name" value="Endo/exonuclease/phosphatase"/>
</dbReference>
<keyword evidence="4" id="KW-1185">Reference proteome</keyword>
<organism evidence="3 4">
    <name type="scientific">Chryseobacterium takakiae</name>
    <dbReference type="NCBI Taxonomy" id="1302685"/>
    <lineage>
        <taxon>Bacteria</taxon>
        <taxon>Pseudomonadati</taxon>
        <taxon>Bacteroidota</taxon>
        <taxon>Flavobacteriia</taxon>
        <taxon>Flavobacteriales</taxon>
        <taxon>Weeksellaceae</taxon>
        <taxon>Chryseobacterium group</taxon>
        <taxon>Chryseobacterium</taxon>
    </lineage>
</organism>
<dbReference type="GO" id="GO:0004527">
    <property type="term" value="F:exonuclease activity"/>
    <property type="evidence" value="ECO:0007669"/>
    <property type="project" value="UniProtKB-KW"/>
</dbReference>
<feature type="transmembrane region" description="Helical" evidence="1">
    <location>
        <begin position="34"/>
        <end position="58"/>
    </location>
</feature>
<evidence type="ECO:0000256" key="1">
    <source>
        <dbReference type="SAM" id="Phobius"/>
    </source>
</evidence>
<dbReference type="InterPro" id="IPR051916">
    <property type="entry name" value="GPI-anchor_lipid_remodeler"/>
</dbReference>
<dbReference type="InterPro" id="IPR036691">
    <property type="entry name" value="Endo/exonu/phosph_ase_sf"/>
</dbReference>
<keyword evidence="1" id="KW-0812">Transmembrane</keyword>